<dbReference type="SMART" id="SM00530">
    <property type="entry name" value="HTH_XRE"/>
    <property type="match status" value="1"/>
</dbReference>
<dbReference type="RefSeq" id="WP_184527575.1">
    <property type="nucleotide sequence ID" value="NZ_JACHGK010000011.1"/>
</dbReference>
<evidence type="ECO:0000256" key="1">
    <source>
        <dbReference type="ARBA" id="ARBA00023125"/>
    </source>
</evidence>
<gene>
    <name evidence="3" type="ORF">HNR53_003172</name>
</gene>
<dbReference type="SUPFAM" id="SSF47413">
    <property type="entry name" value="lambda repressor-like DNA-binding domains"/>
    <property type="match status" value="1"/>
</dbReference>
<dbReference type="Gene3D" id="1.10.260.40">
    <property type="entry name" value="lambda repressor-like DNA-binding domains"/>
    <property type="match status" value="1"/>
</dbReference>
<protein>
    <submittedName>
        <fullName evidence="3">Transcriptional regulator with XRE-family HTH domain</fullName>
    </submittedName>
</protein>
<proteinExistence type="predicted"/>
<feature type="domain" description="HTH cro/C1-type" evidence="2">
    <location>
        <begin position="7"/>
        <end position="61"/>
    </location>
</feature>
<keyword evidence="4" id="KW-1185">Reference proteome</keyword>
<dbReference type="PANTHER" id="PTHR46797:SF1">
    <property type="entry name" value="METHYLPHOSPHONATE SYNTHASE"/>
    <property type="match status" value="1"/>
</dbReference>
<keyword evidence="1" id="KW-0238">DNA-binding</keyword>
<accession>A0A7X0HTF4</accession>
<name>A0A7X0HTF4_9BACI</name>
<dbReference type="InterPro" id="IPR050807">
    <property type="entry name" value="TransReg_Diox_bact_type"/>
</dbReference>
<dbReference type="PANTHER" id="PTHR46797">
    <property type="entry name" value="HTH-TYPE TRANSCRIPTIONAL REGULATOR"/>
    <property type="match status" value="1"/>
</dbReference>
<organism evidence="3 4">
    <name type="scientific">Bacillus benzoevorans</name>
    <dbReference type="NCBI Taxonomy" id="1456"/>
    <lineage>
        <taxon>Bacteria</taxon>
        <taxon>Bacillati</taxon>
        <taxon>Bacillota</taxon>
        <taxon>Bacilli</taxon>
        <taxon>Bacillales</taxon>
        <taxon>Bacillaceae</taxon>
        <taxon>Bacillus</taxon>
    </lineage>
</organism>
<dbReference type="EMBL" id="JACHGK010000011">
    <property type="protein sequence ID" value="MBB6446513.1"/>
    <property type="molecule type" value="Genomic_DNA"/>
</dbReference>
<dbReference type="Pfam" id="PF01381">
    <property type="entry name" value="HTH_3"/>
    <property type="match status" value="1"/>
</dbReference>
<dbReference type="PROSITE" id="PS50943">
    <property type="entry name" value="HTH_CROC1"/>
    <property type="match status" value="1"/>
</dbReference>
<sequence>MQLHEKIRSCRKSKGLSQTYMAKKLKMSISGYNMKELGKRPINTDELQEIAKILGVSASIFFDEKFHVEWNETIIA</sequence>
<dbReference type="AlphaFoldDB" id="A0A7X0HTF4"/>
<reference evidence="3 4" key="1">
    <citation type="submission" date="2020-08" db="EMBL/GenBank/DDBJ databases">
        <title>Genomic Encyclopedia of Type Strains, Phase IV (KMG-IV): sequencing the most valuable type-strain genomes for metagenomic binning, comparative biology and taxonomic classification.</title>
        <authorList>
            <person name="Goeker M."/>
        </authorList>
    </citation>
    <scope>NUCLEOTIDE SEQUENCE [LARGE SCALE GENOMIC DNA]</scope>
    <source>
        <strain evidence="3 4">DSM 5391</strain>
    </source>
</reference>
<dbReference type="InterPro" id="IPR001387">
    <property type="entry name" value="Cro/C1-type_HTH"/>
</dbReference>
<dbReference type="InterPro" id="IPR010982">
    <property type="entry name" value="Lambda_DNA-bd_dom_sf"/>
</dbReference>
<evidence type="ECO:0000313" key="3">
    <source>
        <dbReference type="EMBL" id="MBB6446513.1"/>
    </source>
</evidence>
<evidence type="ECO:0000259" key="2">
    <source>
        <dbReference type="PROSITE" id="PS50943"/>
    </source>
</evidence>
<dbReference type="GO" id="GO:0003700">
    <property type="term" value="F:DNA-binding transcription factor activity"/>
    <property type="evidence" value="ECO:0007669"/>
    <property type="project" value="TreeGrafter"/>
</dbReference>
<comment type="caution">
    <text evidence="3">The sequence shown here is derived from an EMBL/GenBank/DDBJ whole genome shotgun (WGS) entry which is preliminary data.</text>
</comment>
<dbReference type="Proteomes" id="UP000531594">
    <property type="component" value="Unassembled WGS sequence"/>
</dbReference>
<dbReference type="CDD" id="cd00093">
    <property type="entry name" value="HTH_XRE"/>
    <property type="match status" value="1"/>
</dbReference>
<evidence type="ECO:0000313" key="4">
    <source>
        <dbReference type="Proteomes" id="UP000531594"/>
    </source>
</evidence>
<dbReference type="GO" id="GO:0003677">
    <property type="term" value="F:DNA binding"/>
    <property type="evidence" value="ECO:0007669"/>
    <property type="project" value="UniProtKB-KW"/>
</dbReference>
<dbReference type="GO" id="GO:0005829">
    <property type="term" value="C:cytosol"/>
    <property type="evidence" value="ECO:0007669"/>
    <property type="project" value="TreeGrafter"/>
</dbReference>